<comment type="similarity">
    <text evidence="4 10">Belongs to the NAD(P)-dependent epimerase/dehydratase family.</text>
</comment>
<name>A0A2Z4FJT2_9DELT</name>
<dbReference type="CDD" id="cd05247">
    <property type="entry name" value="UDP_G4E_1_SDR_e"/>
    <property type="match status" value="1"/>
</dbReference>
<dbReference type="AlphaFoldDB" id="A0A2Z4FJT2"/>
<evidence type="ECO:0000256" key="1">
    <source>
        <dbReference type="ARBA" id="ARBA00000083"/>
    </source>
</evidence>
<keyword evidence="8 10" id="KW-0413">Isomerase</keyword>
<reference evidence="11 12" key="1">
    <citation type="submission" date="2018-06" db="EMBL/GenBank/DDBJ databases">
        <title>Lujinxingia sediminis gen. nov. sp. nov., a new facultative anaerobic member of the class Deltaproteobacteria, and proposal of Lujinxingaceae fam. nov.</title>
        <authorList>
            <person name="Guo L.-Y."/>
            <person name="Li C.-M."/>
            <person name="Wang S."/>
            <person name="Du Z.-J."/>
        </authorList>
    </citation>
    <scope>NUCLEOTIDE SEQUENCE [LARGE SCALE GENOMIC DNA]</scope>
    <source>
        <strain evidence="11 12">FA350</strain>
    </source>
</reference>
<comment type="subunit">
    <text evidence="10">Homodimer.</text>
</comment>
<dbReference type="Pfam" id="PF01370">
    <property type="entry name" value="Epimerase"/>
    <property type="match status" value="1"/>
</dbReference>
<evidence type="ECO:0000256" key="2">
    <source>
        <dbReference type="ARBA" id="ARBA00001911"/>
    </source>
</evidence>
<dbReference type="EMBL" id="CP030032">
    <property type="protein sequence ID" value="AWV89247.1"/>
    <property type="molecule type" value="Genomic_DNA"/>
</dbReference>
<dbReference type="Proteomes" id="UP000249799">
    <property type="component" value="Chromosome"/>
</dbReference>
<dbReference type="GO" id="GO:0033499">
    <property type="term" value="P:galactose catabolic process via UDP-galactose, Leloir pathway"/>
    <property type="evidence" value="ECO:0007669"/>
    <property type="project" value="TreeGrafter"/>
</dbReference>
<dbReference type="EC" id="5.1.3.2" evidence="5 10"/>
<dbReference type="NCBIfam" id="TIGR01179">
    <property type="entry name" value="galE"/>
    <property type="match status" value="1"/>
</dbReference>
<dbReference type="RefSeq" id="WP_111333586.1">
    <property type="nucleotide sequence ID" value="NZ_CP030032.1"/>
</dbReference>
<protein>
    <recommendedName>
        <fullName evidence="6 10">UDP-glucose 4-epimerase</fullName>
        <ecNumber evidence="5 10">5.1.3.2</ecNumber>
    </recommendedName>
</protein>
<proteinExistence type="inferred from homology"/>
<evidence type="ECO:0000256" key="8">
    <source>
        <dbReference type="ARBA" id="ARBA00023235"/>
    </source>
</evidence>
<dbReference type="UniPathway" id="UPA00214"/>
<evidence type="ECO:0000313" key="12">
    <source>
        <dbReference type="Proteomes" id="UP000249799"/>
    </source>
</evidence>
<evidence type="ECO:0000256" key="4">
    <source>
        <dbReference type="ARBA" id="ARBA00007637"/>
    </source>
</evidence>
<comment type="cofactor">
    <cofactor evidence="2 10">
        <name>NAD(+)</name>
        <dbReference type="ChEBI" id="CHEBI:57540"/>
    </cofactor>
</comment>
<gene>
    <name evidence="11" type="primary">galE</name>
    <name evidence="11" type="ORF">DN745_07795</name>
</gene>
<sequence length="327" mass="35988">MSILITGGAGYIGSHIAHELVDRGDDVVILDNLSTGVRENVPAKAEFVQGNVGDRDTLSALFKAHQIDAVMHFAGSIVVPESVENPLKYYDNNTAVTRTLLEACVAESIDKFVFSSTAAVYGMPHADELPVTEKTPTVPINPYGRSKLMTEWMLQDISHAHDFRYVALRYFNVAGADPSGRTGQSTPAATHLIKVACQAALGVREQLGVFGTDYETRDGTCVRDYIHVTDLAKVHLLALDALQAGSPSRVLNCGYGRGFTVREVIDSVRRVSSVDFVTHDLERRAGDPPELIANAGELRAQFNWQPEHDDLDHIVETALKWERRMMR</sequence>
<dbReference type="OrthoDB" id="9801785at2"/>
<accession>A0A2Z4FJT2</accession>
<dbReference type="GO" id="GO:0003978">
    <property type="term" value="F:UDP-glucose 4-epimerase activity"/>
    <property type="evidence" value="ECO:0007669"/>
    <property type="project" value="UniProtKB-UniRule"/>
</dbReference>
<evidence type="ECO:0000256" key="5">
    <source>
        <dbReference type="ARBA" id="ARBA00013189"/>
    </source>
</evidence>
<evidence type="ECO:0000256" key="10">
    <source>
        <dbReference type="RuleBase" id="RU366046"/>
    </source>
</evidence>
<keyword evidence="12" id="KW-1185">Reference proteome</keyword>
<evidence type="ECO:0000256" key="9">
    <source>
        <dbReference type="ARBA" id="ARBA00023277"/>
    </source>
</evidence>
<keyword evidence="7 10" id="KW-0520">NAD</keyword>
<dbReference type="Gene3D" id="3.90.25.10">
    <property type="entry name" value="UDP-galactose 4-epimerase, domain 1"/>
    <property type="match status" value="1"/>
</dbReference>
<dbReference type="InterPro" id="IPR036291">
    <property type="entry name" value="NAD(P)-bd_dom_sf"/>
</dbReference>
<organism evidence="11 12">
    <name type="scientific">Bradymonas sediminis</name>
    <dbReference type="NCBI Taxonomy" id="1548548"/>
    <lineage>
        <taxon>Bacteria</taxon>
        <taxon>Deltaproteobacteria</taxon>
        <taxon>Bradymonadales</taxon>
        <taxon>Bradymonadaceae</taxon>
        <taxon>Bradymonas</taxon>
    </lineage>
</organism>
<comment type="catalytic activity">
    <reaction evidence="1 10">
        <text>UDP-alpha-D-glucose = UDP-alpha-D-galactose</text>
        <dbReference type="Rhea" id="RHEA:22168"/>
        <dbReference type="ChEBI" id="CHEBI:58885"/>
        <dbReference type="ChEBI" id="CHEBI:66914"/>
        <dbReference type="EC" id="5.1.3.2"/>
    </reaction>
</comment>
<evidence type="ECO:0000256" key="3">
    <source>
        <dbReference type="ARBA" id="ARBA00004947"/>
    </source>
</evidence>
<dbReference type="InterPro" id="IPR005886">
    <property type="entry name" value="UDP_G4E"/>
</dbReference>
<evidence type="ECO:0000313" key="11">
    <source>
        <dbReference type="EMBL" id="AWV89247.1"/>
    </source>
</evidence>
<dbReference type="PANTHER" id="PTHR43725">
    <property type="entry name" value="UDP-GLUCOSE 4-EPIMERASE"/>
    <property type="match status" value="1"/>
</dbReference>
<dbReference type="SUPFAM" id="SSF51735">
    <property type="entry name" value="NAD(P)-binding Rossmann-fold domains"/>
    <property type="match status" value="1"/>
</dbReference>
<evidence type="ECO:0000256" key="6">
    <source>
        <dbReference type="ARBA" id="ARBA00018569"/>
    </source>
</evidence>
<dbReference type="InterPro" id="IPR001509">
    <property type="entry name" value="Epimerase_deHydtase"/>
</dbReference>
<dbReference type="Gene3D" id="3.40.50.720">
    <property type="entry name" value="NAD(P)-binding Rossmann-like Domain"/>
    <property type="match status" value="1"/>
</dbReference>
<comment type="pathway">
    <text evidence="3 10">Carbohydrate metabolism; galactose metabolism.</text>
</comment>
<dbReference type="KEGG" id="bsed:DN745_07795"/>
<keyword evidence="9 10" id="KW-0119">Carbohydrate metabolism</keyword>
<evidence type="ECO:0000256" key="7">
    <source>
        <dbReference type="ARBA" id="ARBA00023027"/>
    </source>
</evidence>
<dbReference type="PANTHER" id="PTHR43725:SF53">
    <property type="entry name" value="UDP-ARABINOSE 4-EPIMERASE 1"/>
    <property type="match status" value="1"/>
</dbReference>